<sequence length="118" mass="13214">MSEQFSKLNCSVGDLAITVNCKIPENLGNIVRIVSSGGFQEWQGYSEPLYTWNVEVATEGGALFYEGEDGIEAYTSGPAPDIYLRRLTPPQGYLLEEFSESEQLQMELYEQDCLESVE</sequence>
<reference evidence="1 2" key="1">
    <citation type="submission" date="2017-03" db="EMBL/GenBank/DDBJ databases">
        <title>New species Polynucleobacter sp. MWH-EgelM1-30-B4.</title>
        <authorList>
            <person name="Hahn M.W."/>
        </authorList>
    </citation>
    <scope>NUCLEOTIDE SEQUENCE [LARGE SCALE GENOMIC DNA]</scope>
    <source>
        <strain evidence="1 2">MWH-EgelM1-30-B4</strain>
    </source>
</reference>
<dbReference type="OrthoDB" id="9134427at2"/>
<name>A0A210RVS2_9BURK</name>
<proteinExistence type="predicted"/>
<dbReference type="AlphaFoldDB" id="A0A210RVS2"/>
<accession>A0A210RVS2</accession>
<dbReference type="EMBL" id="NAIA01000003">
    <property type="protein sequence ID" value="OWF65115.1"/>
    <property type="molecule type" value="Genomic_DNA"/>
</dbReference>
<protein>
    <submittedName>
        <fullName evidence="1">Uncharacterized protein</fullName>
    </submittedName>
</protein>
<comment type="caution">
    <text evidence="1">The sequence shown here is derived from an EMBL/GenBank/DDBJ whole genome shotgun (WGS) entry which is preliminary data.</text>
</comment>
<evidence type="ECO:0000313" key="2">
    <source>
        <dbReference type="Proteomes" id="UP000196880"/>
    </source>
</evidence>
<evidence type="ECO:0000313" key="1">
    <source>
        <dbReference type="EMBL" id="OWF65115.1"/>
    </source>
</evidence>
<dbReference type="RefSeq" id="WP_087909311.1">
    <property type="nucleotide sequence ID" value="NZ_NAIA01000003.1"/>
</dbReference>
<dbReference type="Proteomes" id="UP000196880">
    <property type="component" value="Unassembled WGS sequence"/>
</dbReference>
<keyword evidence="2" id="KW-1185">Reference proteome</keyword>
<organism evidence="1 2">
    <name type="scientific">Polynucleobacter hirudinilacicola</name>
    <dbReference type="NCBI Taxonomy" id="1743166"/>
    <lineage>
        <taxon>Bacteria</taxon>
        <taxon>Pseudomonadati</taxon>
        <taxon>Pseudomonadota</taxon>
        <taxon>Betaproteobacteria</taxon>
        <taxon>Burkholderiales</taxon>
        <taxon>Burkholderiaceae</taxon>
        <taxon>Polynucleobacter</taxon>
    </lineage>
</organism>
<gene>
    <name evidence="1" type="ORF">B6A14_04690</name>
</gene>